<keyword evidence="8" id="KW-1185">Reference proteome</keyword>
<feature type="domain" description="Leucine-binding protein" evidence="6">
    <location>
        <begin position="34"/>
        <end position="380"/>
    </location>
</feature>
<evidence type="ECO:0000256" key="4">
    <source>
        <dbReference type="ARBA" id="ARBA00022970"/>
    </source>
</evidence>
<proteinExistence type="inferred from homology"/>
<evidence type="ECO:0000313" key="7">
    <source>
        <dbReference type="EMBL" id="PSJ57023.1"/>
    </source>
</evidence>
<evidence type="ECO:0000256" key="5">
    <source>
        <dbReference type="SAM" id="SignalP"/>
    </source>
</evidence>
<dbReference type="GO" id="GO:0006865">
    <property type="term" value="P:amino acid transport"/>
    <property type="evidence" value="ECO:0007669"/>
    <property type="project" value="UniProtKB-KW"/>
</dbReference>
<feature type="chain" id="PRO_5015200610" evidence="5">
    <location>
        <begin position="33"/>
        <end position="417"/>
    </location>
</feature>
<dbReference type="OrthoDB" id="9783240at2"/>
<dbReference type="EMBL" id="PXYK01000019">
    <property type="protein sequence ID" value="PSJ57023.1"/>
    <property type="molecule type" value="Genomic_DNA"/>
</dbReference>
<dbReference type="InterPro" id="IPR000709">
    <property type="entry name" value="Leu_Ile_Val-bd"/>
</dbReference>
<keyword evidence="3 5" id="KW-0732">Signal</keyword>
<comment type="caution">
    <text evidence="7">The sequence shown here is derived from an EMBL/GenBank/DDBJ whole genome shotgun (WGS) entry which is preliminary data.</text>
</comment>
<dbReference type="InterPro" id="IPR028081">
    <property type="entry name" value="Leu-bd"/>
</dbReference>
<evidence type="ECO:0000313" key="8">
    <source>
        <dbReference type="Proteomes" id="UP000241229"/>
    </source>
</evidence>
<evidence type="ECO:0000256" key="1">
    <source>
        <dbReference type="ARBA" id="ARBA00010062"/>
    </source>
</evidence>
<dbReference type="InterPro" id="IPR051010">
    <property type="entry name" value="BCAA_transport"/>
</dbReference>
<keyword evidence="2" id="KW-0813">Transport</keyword>
<dbReference type="PANTHER" id="PTHR30483">
    <property type="entry name" value="LEUCINE-SPECIFIC-BINDING PROTEIN"/>
    <property type="match status" value="1"/>
</dbReference>
<accession>A0A2P7S3J8</accession>
<gene>
    <name evidence="7" type="ORF">C7I84_19320</name>
</gene>
<dbReference type="InterPro" id="IPR028082">
    <property type="entry name" value="Peripla_BP_I"/>
</dbReference>
<dbReference type="PANTHER" id="PTHR30483:SF6">
    <property type="entry name" value="PERIPLASMIC BINDING PROTEIN OF ABC TRANSPORTER FOR NATURAL AMINO ACIDS"/>
    <property type="match status" value="1"/>
</dbReference>
<dbReference type="Gene3D" id="3.40.50.2300">
    <property type="match status" value="2"/>
</dbReference>
<evidence type="ECO:0000256" key="3">
    <source>
        <dbReference type="ARBA" id="ARBA00022729"/>
    </source>
</evidence>
<protein>
    <submittedName>
        <fullName evidence="7">ABC transporter substrate-binding protein</fullName>
    </submittedName>
</protein>
<reference evidence="7 8" key="1">
    <citation type="submission" date="2018-03" db="EMBL/GenBank/DDBJ databases">
        <title>The draft genome of Mesorhizobium sp. 6GN-30.</title>
        <authorList>
            <person name="Liu L."/>
            <person name="Li L."/>
            <person name="Wang T."/>
            <person name="Zhang X."/>
            <person name="Liang L."/>
        </authorList>
    </citation>
    <scope>NUCLEOTIDE SEQUENCE [LARGE SCALE GENOMIC DNA]</scope>
    <source>
        <strain evidence="7 8">6GN30</strain>
    </source>
</reference>
<dbReference type="PRINTS" id="PR00337">
    <property type="entry name" value="LEUILEVALBP"/>
</dbReference>
<dbReference type="Proteomes" id="UP000241229">
    <property type="component" value="Unassembled WGS sequence"/>
</dbReference>
<keyword evidence="4" id="KW-0029">Amino-acid transport</keyword>
<dbReference type="RefSeq" id="WP_106773850.1">
    <property type="nucleotide sequence ID" value="NZ_PXYK01000019.1"/>
</dbReference>
<evidence type="ECO:0000256" key="2">
    <source>
        <dbReference type="ARBA" id="ARBA00022448"/>
    </source>
</evidence>
<comment type="similarity">
    <text evidence="1">Belongs to the leucine-binding protein family.</text>
</comment>
<sequence>MICNAVGRRVRQLVLGASVAALAAAASTAAFADTIKIGLLAPLTGPAAADGQEFQRGAQLAIDEINAAGGFDGNTFELVVGDVKDQSAGNVTSAVERLLGDPEVHFMTTGYASLTNFEIDNMAEAEMPYVISATSQQTRDIIAPEPDKYGCCWSLTPSFDAYNTDVTYFVEKLAADGKIQLPTKKVAIISSDNAYSKTISEGMKKTFTEKGWTITVDELVPFGEVTDWRAILAKVRENVPDVVINTDYLPGNSASFLNQFMEQPTKSLVFLQYAPSVPEFVELTKKNSTGIIYNLLGGPLTTPKNPRAAEIADKYKAKYGVESGTYGVALYETVYLYLDALKKAGDATDHQAVMKALGETDKQVAAGRLKFDPATHLAIQGDDFIPITFFQIWDGQRTLISPTQYATGEFKIQPWMQ</sequence>
<dbReference type="SUPFAM" id="SSF53822">
    <property type="entry name" value="Periplasmic binding protein-like I"/>
    <property type="match status" value="1"/>
</dbReference>
<feature type="signal peptide" evidence="5">
    <location>
        <begin position="1"/>
        <end position="32"/>
    </location>
</feature>
<evidence type="ECO:0000259" key="6">
    <source>
        <dbReference type="Pfam" id="PF13458"/>
    </source>
</evidence>
<name>A0A2P7S3J8_9HYPH</name>
<dbReference type="Pfam" id="PF13458">
    <property type="entry name" value="Peripla_BP_6"/>
    <property type="match status" value="1"/>
</dbReference>
<organism evidence="7 8">
    <name type="scientific">Kumtagia ephedrae</name>
    <dbReference type="NCBI Taxonomy" id="2116701"/>
    <lineage>
        <taxon>Bacteria</taxon>
        <taxon>Pseudomonadati</taxon>
        <taxon>Pseudomonadota</taxon>
        <taxon>Alphaproteobacteria</taxon>
        <taxon>Hyphomicrobiales</taxon>
        <taxon>Phyllobacteriaceae</taxon>
        <taxon>Kumtagia</taxon>
    </lineage>
</organism>
<dbReference type="AlphaFoldDB" id="A0A2P7S3J8"/>